<reference evidence="1" key="1">
    <citation type="submission" date="2023-06" db="EMBL/GenBank/DDBJ databases">
        <title>Robiginitalea aurantiacus sp. nov. and Algoriphagus sediminis sp. nov., isolated from coastal sediment.</title>
        <authorList>
            <person name="Zhou Z.Y."/>
            <person name="An J."/>
            <person name="Jia Y.W."/>
            <person name="Du Z.J."/>
        </authorList>
    </citation>
    <scope>NUCLEOTIDE SEQUENCE</scope>
    <source>
        <strain evidence="1">C2-7</strain>
    </source>
</reference>
<sequence length="177" mass="20158">MMRIGKFKHRKIGLFLITILMLSCSEGKNGNQDVVKEKEVNNEAEAAIDIVLNSDTADSNIIQGHINFYRKVSDSLKLLSQDERRIIFAVGLKPYNDSEFEIDTDDIFQENINLQLKKHNDTITLPFSLTKQFNGKAVVSGVVDDIFILKHPDYAESPDLVRMLSALFEFDEIVHLE</sequence>
<proteinExistence type="predicted"/>
<dbReference type="RefSeq" id="WP_289998967.1">
    <property type="nucleotide sequence ID" value="NZ_JAUEPH010000002.1"/>
</dbReference>
<keyword evidence="2" id="KW-1185">Reference proteome</keyword>
<protein>
    <submittedName>
        <fullName evidence="1">Uncharacterized protein</fullName>
    </submittedName>
</protein>
<name>A0ABT7YA58_9BACT</name>
<dbReference type="PROSITE" id="PS51257">
    <property type="entry name" value="PROKAR_LIPOPROTEIN"/>
    <property type="match status" value="1"/>
</dbReference>
<evidence type="ECO:0000313" key="2">
    <source>
        <dbReference type="Proteomes" id="UP001171916"/>
    </source>
</evidence>
<organism evidence="1 2">
    <name type="scientific">Algoriphagus sediminis</name>
    <dbReference type="NCBI Taxonomy" id="3057113"/>
    <lineage>
        <taxon>Bacteria</taxon>
        <taxon>Pseudomonadati</taxon>
        <taxon>Bacteroidota</taxon>
        <taxon>Cytophagia</taxon>
        <taxon>Cytophagales</taxon>
        <taxon>Cyclobacteriaceae</taxon>
        <taxon>Algoriphagus</taxon>
    </lineage>
</organism>
<accession>A0ABT7YA58</accession>
<gene>
    <name evidence="1" type="ORF">QVH07_04570</name>
</gene>
<comment type="caution">
    <text evidence="1">The sequence shown here is derived from an EMBL/GenBank/DDBJ whole genome shotgun (WGS) entry which is preliminary data.</text>
</comment>
<dbReference type="EMBL" id="JAUEPH010000002">
    <property type="protein sequence ID" value="MDN3203405.1"/>
    <property type="molecule type" value="Genomic_DNA"/>
</dbReference>
<evidence type="ECO:0000313" key="1">
    <source>
        <dbReference type="EMBL" id="MDN3203405.1"/>
    </source>
</evidence>
<dbReference type="Proteomes" id="UP001171916">
    <property type="component" value="Unassembled WGS sequence"/>
</dbReference>